<protein>
    <submittedName>
        <fullName evidence="1">Rod-determining factor RdfA</fullName>
    </submittedName>
</protein>
<dbReference type="Proteomes" id="UP001596145">
    <property type="component" value="Unassembled WGS sequence"/>
</dbReference>
<comment type="caution">
    <text evidence="1">The sequence shown here is derived from an EMBL/GenBank/DDBJ whole genome shotgun (WGS) entry which is preliminary data.</text>
</comment>
<sequence length="205" mass="22719">MSNGTRSRGTKVARLIDEYDLSGTGAQLEAAWTGETGERTSLRDLADEFNERLLEVTLREADVSPHEVDITGTYESLREGSSSERTRARRRLEREGVDVETLSNDFVTHQAVHTYLRKDREASLPERDGDVVERKTETIEKLQGRVAVVTESTIESLVSAGEHDHADYDVLVDVRAICSKCGSNHSIGELLRQGGCGCTTSSEYE</sequence>
<evidence type="ECO:0000313" key="1">
    <source>
        <dbReference type="EMBL" id="MFC5135731.1"/>
    </source>
</evidence>
<dbReference type="RefSeq" id="WP_122105322.1">
    <property type="nucleotide sequence ID" value="NZ_JBHSKV010000018.1"/>
</dbReference>
<dbReference type="EMBL" id="JBHSKV010000018">
    <property type="protein sequence ID" value="MFC5135731.1"/>
    <property type="molecule type" value="Genomic_DNA"/>
</dbReference>
<name>A0ABD5QUD6_9EURY</name>
<dbReference type="Pfam" id="PF21811">
    <property type="entry name" value="RdfA"/>
    <property type="match status" value="1"/>
</dbReference>
<dbReference type="AlphaFoldDB" id="A0ABD5QUD6"/>
<accession>A0ABD5QUD6</accession>
<gene>
    <name evidence="1" type="primary">rdfA</name>
    <name evidence="1" type="ORF">ACFPJA_13525</name>
</gene>
<evidence type="ECO:0000313" key="2">
    <source>
        <dbReference type="Proteomes" id="UP001596145"/>
    </source>
</evidence>
<keyword evidence="2" id="KW-1185">Reference proteome</keyword>
<proteinExistence type="predicted"/>
<reference evidence="1 2" key="1">
    <citation type="journal article" date="2019" name="Int. J. Syst. Evol. Microbiol.">
        <title>The Global Catalogue of Microorganisms (GCM) 10K type strain sequencing project: providing services to taxonomists for standard genome sequencing and annotation.</title>
        <authorList>
            <consortium name="The Broad Institute Genomics Platform"/>
            <consortium name="The Broad Institute Genome Sequencing Center for Infectious Disease"/>
            <person name="Wu L."/>
            <person name="Ma J."/>
        </authorList>
    </citation>
    <scope>NUCLEOTIDE SEQUENCE [LARGE SCALE GENOMIC DNA]</scope>
    <source>
        <strain evidence="1 2">CGMCC 1.16026</strain>
    </source>
</reference>
<organism evidence="1 2">
    <name type="scientific">Halorubrum glutamatedens</name>
    <dbReference type="NCBI Taxonomy" id="2707018"/>
    <lineage>
        <taxon>Archaea</taxon>
        <taxon>Methanobacteriati</taxon>
        <taxon>Methanobacteriota</taxon>
        <taxon>Stenosarchaea group</taxon>
        <taxon>Halobacteria</taxon>
        <taxon>Halobacteriales</taxon>
        <taxon>Haloferacaceae</taxon>
        <taxon>Halorubrum</taxon>
    </lineage>
</organism>
<dbReference type="InterPro" id="IPR048925">
    <property type="entry name" value="RdfA"/>
</dbReference>